<evidence type="ECO:0000313" key="2">
    <source>
        <dbReference type="Proteomes" id="UP000327085"/>
    </source>
</evidence>
<proteinExistence type="predicted"/>
<protein>
    <submittedName>
        <fullName evidence="1">PREDICTED: putative lipid-binding</fullName>
    </submittedName>
</protein>
<dbReference type="Gramene" id="VVA30235">
    <property type="protein sequence ID" value="VVA30235"/>
    <property type="gene ID" value="Prudul26B019517"/>
</dbReference>
<reference evidence="2" key="1">
    <citation type="journal article" date="2020" name="Plant J.">
        <title>Transposons played a major role in the diversification between the closely related almond and peach genomes: results from the almond genome sequence.</title>
        <authorList>
            <person name="Alioto T."/>
            <person name="Alexiou K.G."/>
            <person name="Bardil A."/>
            <person name="Barteri F."/>
            <person name="Castanera R."/>
            <person name="Cruz F."/>
            <person name="Dhingra A."/>
            <person name="Duval H."/>
            <person name="Fernandez I Marti A."/>
            <person name="Frias L."/>
            <person name="Galan B."/>
            <person name="Garcia J.L."/>
            <person name="Howad W."/>
            <person name="Gomez-Garrido J."/>
            <person name="Gut M."/>
            <person name="Julca I."/>
            <person name="Morata J."/>
            <person name="Puigdomenech P."/>
            <person name="Ribeca P."/>
            <person name="Rubio Cabetas M.J."/>
            <person name="Vlasova A."/>
            <person name="Wirthensohn M."/>
            <person name="Garcia-Mas J."/>
            <person name="Gabaldon T."/>
            <person name="Casacuberta J.M."/>
            <person name="Arus P."/>
        </authorList>
    </citation>
    <scope>NUCLEOTIDE SEQUENCE [LARGE SCALE GENOMIC DNA]</scope>
    <source>
        <strain evidence="2">cv. Texas</strain>
    </source>
</reference>
<organism evidence="1 2">
    <name type="scientific">Prunus dulcis</name>
    <name type="common">Almond</name>
    <name type="synonym">Amygdalus dulcis</name>
    <dbReference type="NCBI Taxonomy" id="3755"/>
    <lineage>
        <taxon>Eukaryota</taxon>
        <taxon>Viridiplantae</taxon>
        <taxon>Streptophyta</taxon>
        <taxon>Embryophyta</taxon>
        <taxon>Tracheophyta</taxon>
        <taxon>Spermatophyta</taxon>
        <taxon>Magnoliopsida</taxon>
        <taxon>eudicotyledons</taxon>
        <taxon>Gunneridae</taxon>
        <taxon>Pentapetalae</taxon>
        <taxon>rosids</taxon>
        <taxon>fabids</taxon>
        <taxon>Rosales</taxon>
        <taxon>Rosaceae</taxon>
        <taxon>Amygdaloideae</taxon>
        <taxon>Amygdaleae</taxon>
        <taxon>Prunus</taxon>
    </lineage>
</organism>
<gene>
    <name evidence="1" type="ORF">ALMOND_2B019517</name>
</gene>
<dbReference type="Proteomes" id="UP000327085">
    <property type="component" value="Chromosome 2"/>
</dbReference>
<accession>A0A5E4FRW3</accession>
<name>A0A5E4FRW3_PRUDU</name>
<dbReference type="AlphaFoldDB" id="A0A5E4FRW3"/>
<sequence>MGLRGSKAAALFTSLYSKEARQMPRNNLKFGVCGSWLGLVTDVIGTKPMQRHTAASRSARPAMRLQQGVFCGVPTTRCTKSFNKSPHTPSLRVSLGQALGGLGSSGFLGGWGWEVGFGEEVLGLGLELKEVVLGMELEQGEGRSQGGCLGAELGRLFGVRGESGEVVLDGVGVWGPELGRLFGVAGVRGIASGGRTQ</sequence>
<dbReference type="EMBL" id="CABIKO010000183">
    <property type="protein sequence ID" value="VVA30235.1"/>
    <property type="molecule type" value="Genomic_DNA"/>
</dbReference>
<dbReference type="InParanoid" id="A0A5E4FRW3"/>
<evidence type="ECO:0000313" key="1">
    <source>
        <dbReference type="EMBL" id="VVA30235.1"/>
    </source>
</evidence>